<dbReference type="InterPro" id="IPR002912">
    <property type="entry name" value="ACT_dom"/>
</dbReference>
<dbReference type="Pfam" id="PF10369">
    <property type="entry name" value="ALS_ss_C"/>
    <property type="match status" value="1"/>
</dbReference>
<evidence type="ECO:0000256" key="8">
    <source>
        <dbReference type="RuleBase" id="RU368092"/>
    </source>
</evidence>
<dbReference type="Gene3D" id="3.30.70.1150">
    <property type="entry name" value="ACT-like. Chain A, domain 2"/>
    <property type="match status" value="1"/>
</dbReference>
<dbReference type="NCBIfam" id="TIGR00119">
    <property type="entry name" value="acolac_sm"/>
    <property type="match status" value="1"/>
</dbReference>
<dbReference type="Gene3D" id="3.30.70.260">
    <property type="match status" value="1"/>
</dbReference>
<dbReference type="InterPro" id="IPR004789">
    <property type="entry name" value="Acetalactate_synth_ssu"/>
</dbReference>
<protein>
    <recommendedName>
        <fullName evidence="8">Acetolactate synthase small subunit</fullName>
        <shortName evidence="8">AHAS</shortName>
        <shortName evidence="8">ALS</shortName>
        <ecNumber evidence="8">2.2.1.6</ecNumber>
    </recommendedName>
    <alternativeName>
        <fullName evidence="8">Acetohydroxy-acid synthase small subunit</fullName>
    </alternativeName>
</protein>
<dbReference type="GO" id="GO:0009097">
    <property type="term" value="P:isoleucine biosynthetic process"/>
    <property type="evidence" value="ECO:0007669"/>
    <property type="project" value="UniProtKB-UniRule"/>
</dbReference>
<dbReference type="Proteomes" id="UP000602260">
    <property type="component" value="Unassembled WGS sequence"/>
</dbReference>
<dbReference type="InterPro" id="IPR045865">
    <property type="entry name" value="ACT-like_dom_sf"/>
</dbReference>
<dbReference type="InterPro" id="IPR019455">
    <property type="entry name" value="Acetolactate_synth_ssu_C"/>
</dbReference>
<dbReference type="AlphaFoldDB" id="A0A8J6J269"/>
<evidence type="ECO:0000256" key="5">
    <source>
        <dbReference type="ARBA" id="ARBA00022605"/>
    </source>
</evidence>
<accession>A0A8J6J269</accession>
<sequence length="188" mass="20875">MKREFDKEKKLYTLAILVRDIPGVLSQVARLFSRKGYNIESIVSGETDKPGVTRITIVILADELMIDQIAAQCSKLIPVLAVKILDEGASIQREFALIKVAAADRAARDEVVQMSNIFRANIIDVSRETLTVAIFGDKQKTSALIGLLEDFGILEIAKTGTLAIERGRSTIYDDNKLKEEYNYGKNVL</sequence>
<dbReference type="GO" id="GO:0009099">
    <property type="term" value="P:L-valine biosynthetic process"/>
    <property type="evidence" value="ECO:0007669"/>
    <property type="project" value="UniProtKB-UniRule"/>
</dbReference>
<dbReference type="SUPFAM" id="SSF55021">
    <property type="entry name" value="ACT-like"/>
    <property type="match status" value="2"/>
</dbReference>
<feature type="domain" description="ACT" evidence="9">
    <location>
        <begin position="13"/>
        <end position="87"/>
    </location>
</feature>
<dbReference type="EC" id="2.2.1.6" evidence="8"/>
<evidence type="ECO:0000256" key="6">
    <source>
        <dbReference type="ARBA" id="ARBA00023304"/>
    </source>
</evidence>
<comment type="pathway">
    <text evidence="1 8">Amino-acid biosynthesis; L-isoleucine biosynthesis; L-isoleucine from 2-oxobutanoate: step 1/4.</text>
</comment>
<dbReference type="InterPro" id="IPR054480">
    <property type="entry name" value="AHAS_small-like_ACT"/>
</dbReference>
<comment type="subunit">
    <text evidence="4 8">Dimer of large and small chains.</text>
</comment>
<keyword evidence="6 8" id="KW-0100">Branched-chain amino acid biosynthesis</keyword>
<keyword evidence="11" id="KW-1185">Reference proteome</keyword>
<keyword evidence="5 8" id="KW-0028">Amino-acid biosynthesis</keyword>
<evidence type="ECO:0000256" key="3">
    <source>
        <dbReference type="ARBA" id="ARBA00006341"/>
    </source>
</evidence>
<comment type="similarity">
    <text evidence="3 8">Belongs to the acetolactate synthase small subunit family.</text>
</comment>
<dbReference type="EMBL" id="JACOPN010000001">
    <property type="protein sequence ID" value="MBC5716135.1"/>
    <property type="molecule type" value="Genomic_DNA"/>
</dbReference>
<dbReference type="GO" id="GO:0005829">
    <property type="term" value="C:cytosol"/>
    <property type="evidence" value="ECO:0007669"/>
    <property type="project" value="TreeGrafter"/>
</dbReference>
<evidence type="ECO:0000256" key="2">
    <source>
        <dbReference type="ARBA" id="ARBA00005025"/>
    </source>
</evidence>
<dbReference type="InterPro" id="IPR027271">
    <property type="entry name" value="Acetolactate_synth/TF_NikR_C"/>
</dbReference>
<comment type="caution">
    <text evidence="10">The sequence shown here is derived from an EMBL/GenBank/DDBJ whole genome shotgun (WGS) entry which is preliminary data.</text>
</comment>
<proteinExistence type="inferred from homology"/>
<dbReference type="PANTHER" id="PTHR30239">
    <property type="entry name" value="ACETOLACTATE SYNTHASE SMALL SUBUNIT"/>
    <property type="match status" value="1"/>
</dbReference>
<comment type="catalytic activity">
    <reaction evidence="7 8">
        <text>2 pyruvate + H(+) = (2S)-2-acetolactate + CO2</text>
        <dbReference type="Rhea" id="RHEA:25249"/>
        <dbReference type="ChEBI" id="CHEBI:15361"/>
        <dbReference type="ChEBI" id="CHEBI:15378"/>
        <dbReference type="ChEBI" id="CHEBI:16526"/>
        <dbReference type="ChEBI" id="CHEBI:58476"/>
        <dbReference type="EC" id="2.2.1.6"/>
    </reaction>
</comment>
<comment type="function">
    <text evidence="8">Catalyzes the conversion of 2 pyruvate molecules into acetolactate in the first common step of the biosynthetic pathway of the branched-amino acids such as leucine, isoleucine, and valine.</text>
</comment>
<dbReference type="CDD" id="cd04878">
    <property type="entry name" value="ACT_AHAS"/>
    <property type="match status" value="1"/>
</dbReference>
<organism evidence="10 11">
    <name type="scientific">Flintibacter faecis</name>
    <dbReference type="NCBI Taxonomy" id="2763047"/>
    <lineage>
        <taxon>Bacteria</taxon>
        <taxon>Bacillati</taxon>
        <taxon>Bacillota</taxon>
        <taxon>Clostridia</taxon>
        <taxon>Eubacteriales</taxon>
        <taxon>Flintibacter</taxon>
    </lineage>
</organism>
<evidence type="ECO:0000313" key="11">
    <source>
        <dbReference type="Proteomes" id="UP000602260"/>
    </source>
</evidence>
<reference evidence="10" key="1">
    <citation type="submission" date="2020-08" db="EMBL/GenBank/DDBJ databases">
        <title>Genome public.</title>
        <authorList>
            <person name="Liu C."/>
            <person name="Sun Q."/>
        </authorList>
    </citation>
    <scope>NUCLEOTIDE SEQUENCE</scope>
    <source>
        <strain evidence="10">BX5</strain>
    </source>
</reference>
<evidence type="ECO:0000256" key="7">
    <source>
        <dbReference type="ARBA" id="ARBA00048670"/>
    </source>
</evidence>
<dbReference type="UniPathway" id="UPA00049">
    <property type="reaction ID" value="UER00059"/>
</dbReference>
<dbReference type="GO" id="GO:0003984">
    <property type="term" value="F:acetolactate synthase activity"/>
    <property type="evidence" value="ECO:0007669"/>
    <property type="project" value="UniProtKB-UniRule"/>
</dbReference>
<dbReference type="GO" id="GO:1990610">
    <property type="term" value="F:acetolactate synthase regulator activity"/>
    <property type="evidence" value="ECO:0007669"/>
    <property type="project" value="UniProtKB-UniRule"/>
</dbReference>
<dbReference type="InterPro" id="IPR039557">
    <property type="entry name" value="AHAS_ACT"/>
</dbReference>
<dbReference type="Pfam" id="PF22629">
    <property type="entry name" value="ACT_AHAS_ss"/>
    <property type="match status" value="1"/>
</dbReference>
<evidence type="ECO:0000256" key="4">
    <source>
        <dbReference type="ARBA" id="ARBA00011744"/>
    </source>
</evidence>
<keyword evidence="8 10" id="KW-0808">Transferase</keyword>
<evidence type="ECO:0000313" key="10">
    <source>
        <dbReference type="EMBL" id="MBC5716135.1"/>
    </source>
</evidence>
<dbReference type="RefSeq" id="WP_186877608.1">
    <property type="nucleotide sequence ID" value="NZ_JACOPN010000001.1"/>
</dbReference>
<dbReference type="UniPathway" id="UPA00047">
    <property type="reaction ID" value="UER00055"/>
</dbReference>
<gene>
    <name evidence="10" type="primary">ilvN</name>
    <name evidence="10" type="ORF">H8S55_02155</name>
</gene>
<comment type="pathway">
    <text evidence="2 8">Amino-acid biosynthesis; L-valine biosynthesis; L-valine from pyruvate: step 1/4.</text>
</comment>
<dbReference type="NCBIfam" id="NF008864">
    <property type="entry name" value="PRK11895.1"/>
    <property type="match status" value="1"/>
</dbReference>
<dbReference type="PANTHER" id="PTHR30239:SF0">
    <property type="entry name" value="ACETOLACTATE SYNTHASE SMALL SUBUNIT 1, CHLOROPLASTIC"/>
    <property type="match status" value="1"/>
</dbReference>
<name>A0A8J6J269_9FIRM</name>
<evidence type="ECO:0000256" key="1">
    <source>
        <dbReference type="ARBA" id="ARBA00004974"/>
    </source>
</evidence>
<dbReference type="PROSITE" id="PS51671">
    <property type="entry name" value="ACT"/>
    <property type="match status" value="1"/>
</dbReference>
<evidence type="ECO:0000259" key="9">
    <source>
        <dbReference type="PROSITE" id="PS51671"/>
    </source>
</evidence>